<dbReference type="PROSITE" id="PS01285">
    <property type="entry name" value="FA58C_1"/>
    <property type="match status" value="1"/>
</dbReference>
<dbReference type="AlphaFoldDB" id="A0A8J9W4Q2"/>
<dbReference type="Proteomes" id="UP000838412">
    <property type="component" value="Chromosome 11"/>
</dbReference>
<dbReference type="SMART" id="SM00473">
    <property type="entry name" value="PAN_AP"/>
    <property type="match status" value="2"/>
</dbReference>
<dbReference type="SMART" id="SM00235">
    <property type="entry name" value="ZnMc"/>
    <property type="match status" value="1"/>
</dbReference>
<keyword evidence="7" id="KW-0732">Signal</keyword>
<comment type="similarity">
    <text evidence="2">Belongs to the neurexin family.</text>
</comment>
<evidence type="ECO:0000313" key="14">
    <source>
        <dbReference type="Proteomes" id="UP000838412"/>
    </source>
</evidence>
<dbReference type="Gene3D" id="3.40.390.10">
    <property type="entry name" value="Collagenase (Catalytic Domain)"/>
    <property type="match status" value="1"/>
</dbReference>
<feature type="domain" description="ShKT" evidence="11">
    <location>
        <begin position="335"/>
        <end position="369"/>
    </location>
</feature>
<feature type="binding site" evidence="6">
    <location>
        <position position="184"/>
    </location>
    <ligand>
        <name>Zn(2+)</name>
        <dbReference type="ChEBI" id="CHEBI:29105"/>
        <note>catalytic</note>
    </ligand>
</feature>
<dbReference type="Pfam" id="PF01400">
    <property type="entry name" value="Astacin"/>
    <property type="match status" value="1"/>
</dbReference>
<dbReference type="PROSITE" id="PS51670">
    <property type="entry name" value="SHKT"/>
    <property type="match status" value="2"/>
</dbReference>
<feature type="binding site" evidence="6">
    <location>
        <position position="180"/>
    </location>
    <ligand>
        <name>Zn(2+)</name>
        <dbReference type="ChEBI" id="CHEBI:29105"/>
        <note>catalytic</note>
    </ligand>
</feature>
<dbReference type="PRINTS" id="PR00480">
    <property type="entry name" value="ASTACIN"/>
</dbReference>
<dbReference type="SMART" id="SM00231">
    <property type="entry name" value="FA58C"/>
    <property type="match status" value="1"/>
</dbReference>
<feature type="region of interest" description="Disordered" evidence="8">
    <location>
        <begin position="812"/>
        <end position="862"/>
    </location>
</feature>
<feature type="signal peptide" evidence="7">
    <location>
        <begin position="1"/>
        <end position="22"/>
    </location>
</feature>
<keyword evidence="6 7" id="KW-0862">Zinc</keyword>
<dbReference type="InterPro" id="IPR008979">
    <property type="entry name" value="Galactose-bd-like_sf"/>
</dbReference>
<dbReference type="InterPro" id="IPR024079">
    <property type="entry name" value="MetalloPept_cat_dom_sf"/>
</dbReference>
<name>A0A8J9W4Q2_BRALA</name>
<dbReference type="SUPFAM" id="SSF49785">
    <property type="entry name" value="Galactose-binding domain-like"/>
    <property type="match status" value="1"/>
</dbReference>
<dbReference type="OrthoDB" id="10014873at2759"/>
<evidence type="ECO:0000259" key="11">
    <source>
        <dbReference type="PROSITE" id="PS51670"/>
    </source>
</evidence>
<evidence type="ECO:0000256" key="2">
    <source>
        <dbReference type="ARBA" id="ARBA00010241"/>
    </source>
</evidence>
<feature type="disulfide bond" evidence="5">
    <location>
        <begin position="297"/>
        <end position="331"/>
    </location>
</feature>
<evidence type="ECO:0000256" key="7">
    <source>
        <dbReference type="RuleBase" id="RU361183"/>
    </source>
</evidence>
<dbReference type="FunFam" id="3.40.390.10:FF:000114">
    <property type="entry name" value="Metalloendopeptidase"/>
    <property type="match status" value="1"/>
</dbReference>
<keyword evidence="6 7" id="KW-0482">Metalloprotease</keyword>
<evidence type="ECO:0000259" key="12">
    <source>
        <dbReference type="PROSITE" id="PS51864"/>
    </source>
</evidence>
<dbReference type="InterPro" id="IPR001506">
    <property type="entry name" value="Peptidase_M12A"/>
</dbReference>
<feature type="compositionally biased region" description="Pro residues" evidence="8">
    <location>
        <begin position="636"/>
        <end position="648"/>
    </location>
</feature>
<dbReference type="PANTHER" id="PTHR10127:SF893">
    <property type="entry name" value="METALLOENDOPEPTIDASE"/>
    <property type="match status" value="1"/>
</dbReference>
<evidence type="ECO:0000259" key="10">
    <source>
        <dbReference type="PROSITE" id="PS50948"/>
    </source>
</evidence>
<feature type="chain" id="PRO_5035489956" description="Metalloendopeptidase" evidence="7">
    <location>
        <begin position="23"/>
        <end position="862"/>
    </location>
</feature>
<dbReference type="Pfam" id="PF00754">
    <property type="entry name" value="F5_F8_type_C"/>
    <property type="match status" value="1"/>
</dbReference>
<dbReference type="PANTHER" id="PTHR10127">
    <property type="entry name" value="DISCOIDIN, CUB, EGF, LAMININ , AND ZINC METALLOPROTEASE DOMAIN CONTAINING"/>
    <property type="match status" value="1"/>
</dbReference>
<evidence type="ECO:0000313" key="13">
    <source>
        <dbReference type="EMBL" id="CAH1239873.1"/>
    </source>
</evidence>
<dbReference type="Gene3D" id="2.60.120.260">
    <property type="entry name" value="Galactose-binding domain-like"/>
    <property type="match status" value="1"/>
</dbReference>
<evidence type="ECO:0000256" key="3">
    <source>
        <dbReference type="ARBA" id="ARBA00022670"/>
    </source>
</evidence>
<dbReference type="SUPFAM" id="SSF57414">
    <property type="entry name" value="Hairpin loop containing domain-like"/>
    <property type="match status" value="2"/>
</dbReference>
<dbReference type="CDD" id="cd04280">
    <property type="entry name" value="ZnMc_astacin_like"/>
    <property type="match status" value="1"/>
</dbReference>
<keyword evidence="3 6" id="KW-0645">Protease</keyword>
<comment type="cofactor">
    <cofactor evidence="6 7">
        <name>Zn(2+)</name>
        <dbReference type="ChEBI" id="CHEBI:29105"/>
    </cofactor>
    <text evidence="6 7">Binds 1 zinc ion per subunit.</text>
</comment>
<feature type="disulfide bond" evidence="5">
    <location>
        <begin position="335"/>
        <end position="369"/>
    </location>
</feature>
<evidence type="ECO:0000256" key="4">
    <source>
        <dbReference type="ARBA" id="ARBA00022801"/>
    </source>
</evidence>
<feature type="domain" description="F5/8 type C" evidence="9">
    <location>
        <begin position="654"/>
        <end position="811"/>
    </location>
</feature>
<keyword evidence="5" id="KW-1015">Disulfide bond</keyword>
<dbReference type="InterPro" id="IPR000421">
    <property type="entry name" value="FA58C"/>
</dbReference>
<feature type="active site" evidence="6">
    <location>
        <position position="181"/>
    </location>
</feature>
<dbReference type="PROSITE" id="PS50022">
    <property type="entry name" value="FA58C_3"/>
    <property type="match status" value="1"/>
</dbReference>
<feature type="region of interest" description="Disordered" evidence="8">
    <location>
        <begin position="596"/>
        <end position="655"/>
    </location>
</feature>
<dbReference type="PROSITE" id="PS51257">
    <property type="entry name" value="PROKAR_LIPOPROTEIN"/>
    <property type="match status" value="1"/>
</dbReference>
<comment type="function">
    <text evidence="1">Metalloprotease.</text>
</comment>
<protein>
    <recommendedName>
        <fullName evidence="7">Metalloendopeptidase</fullName>
        <ecNumber evidence="7">3.4.24.-</ecNumber>
    </recommendedName>
</protein>
<dbReference type="Pfam" id="PF01549">
    <property type="entry name" value="ShK"/>
    <property type="match status" value="2"/>
</dbReference>
<keyword evidence="4 6" id="KW-0378">Hydrolase</keyword>
<evidence type="ECO:0000256" key="5">
    <source>
        <dbReference type="PROSITE-ProRule" id="PRU01005"/>
    </source>
</evidence>
<dbReference type="GO" id="GO:0004222">
    <property type="term" value="F:metalloendopeptidase activity"/>
    <property type="evidence" value="ECO:0007669"/>
    <property type="project" value="UniProtKB-UniRule"/>
</dbReference>
<gene>
    <name evidence="13" type="primary">TLL2</name>
    <name evidence="13" type="ORF">BLAG_LOCUS4029</name>
</gene>
<dbReference type="InterPro" id="IPR003582">
    <property type="entry name" value="ShKT_dom"/>
</dbReference>
<proteinExistence type="inferred from homology"/>
<dbReference type="CDD" id="cd00057">
    <property type="entry name" value="FA58C"/>
    <property type="match status" value="1"/>
</dbReference>
<organism evidence="13 14">
    <name type="scientific">Branchiostoma lanceolatum</name>
    <name type="common">Common lancelet</name>
    <name type="synonym">Amphioxus lanceolatum</name>
    <dbReference type="NCBI Taxonomy" id="7740"/>
    <lineage>
        <taxon>Eukaryota</taxon>
        <taxon>Metazoa</taxon>
        <taxon>Chordata</taxon>
        <taxon>Cephalochordata</taxon>
        <taxon>Leptocardii</taxon>
        <taxon>Amphioxiformes</taxon>
        <taxon>Branchiostomatidae</taxon>
        <taxon>Branchiostoma</taxon>
    </lineage>
</organism>
<dbReference type="InterPro" id="IPR034035">
    <property type="entry name" value="Astacin-like_dom"/>
</dbReference>
<dbReference type="FunFam" id="2.60.120.260:FF:000016">
    <property type="entry name" value="Contactin-associated protein-like 4 isoform 1"/>
    <property type="match status" value="1"/>
</dbReference>
<dbReference type="PROSITE" id="PS50948">
    <property type="entry name" value="PAN"/>
    <property type="match status" value="1"/>
</dbReference>
<dbReference type="EMBL" id="OV696696">
    <property type="protein sequence ID" value="CAH1239873.1"/>
    <property type="molecule type" value="Genomic_DNA"/>
</dbReference>
<sequence length="862" mass="96409">MELMKVLQVVAMVMAACLTCHAQNDPNNDSMGAFERILAVFQGAQDGSPRQGPEDATFEGDIKLTTAQRQAIRAQIRNRELGNEVANAASALETHRWPKGIIPYTIDCSLQALPDALVAIRAAIRQWEAKTCLRFVERTTEVDFVEFYRGRYCQAQVGRIGGKQGVSVGYGCEYTHVNVHEIGHAVGFWHEQSRPDRDGYIEVLWPNVDPALREQFEKYNKEDVDDLGEEYDYGSIMHYPFNAFSSNGRNTIRALRPVENQPYIELSESDARQVQIMYDNCRDRTDEDLPDPENNACDDMHDQCPIWAEAGECENNKNWMLYNCKTSCKTCDGPCLDTNVKCPQWALEGECEENAEWMLLNCRLSCESCNYDNVLAELSALTMPVEAMPPPGDGEMSADELAGLRKGPLGNNKKWLRSYRVVNNACIRGHNQLGTYRDTTLRHCVKRCDEDDRCKSFDHVPSERHCSLSFDTRDTQPEAFKACDPAWKRITTYYEKKPTEPEQESEEEQPASVKFLLIEEACILGKNQLGSFYGQTVEECQLRCGQNERCLSFDYVNSYRSCHLSTDNRQTARAAFESCPAWFRPQSNYYERIVDGTDPVTESPMPPTTTTPQTTTTTTTEAPTTTTQRMTEAPTTGPPGTKPPPRPTFAPGSCSSPLGLGKASGYSLPDDQLTASSSLDYGTWDVGAKNARLNFEDDYTRQRVGAWCAASSDAGEYLQIDLGRTKQITGVATQGRDKYFEHVKSYSLTYSLDGRIWREYKESGRAKVFEGNCDHVTPVTNVLPSPITARYLRIVVADSNYPCMRAEVYGCDTADGETPPDGDNPGDGNNPGDGDNPGDGNNPEDGDDDVYDYYDDSDPVIP</sequence>
<evidence type="ECO:0000256" key="1">
    <source>
        <dbReference type="ARBA" id="ARBA00002657"/>
    </source>
</evidence>
<reference evidence="13" key="1">
    <citation type="submission" date="2022-01" db="EMBL/GenBank/DDBJ databases">
        <authorList>
            <person name="Braso-Vives M."/>
        </authorList>
    </citation>
    <scope>NUCLEOTIDE SEQUENCE</scope>
</reference>
<dbReference type="Pfam" id="PF00024">
    <property type="entry name" value="PAN_1"/>
    <property type="match status" value="2"/>
</dbReference>
<dbReference type="InterPro" id="IPR006026">
    <property type="entry name" value="Peptidase_Metallo"/>
</dbReference>
<dbReference type="SMART" id="SM00254">
    <property type="entry name" value="ShKT"/>
    <property type="match status" value="2"/>
</dbReference>
<feature type="compositionally biased region" description="Acidic residues" evidence="8">
    <location>
        <begin position="842"/>
        <end position="862"/>
    </location>
</feature>
<evidence type="ECO:0000256" key="8">
    <source>
        <dbReference type="SAM" id="MobiDB-lite"/>
    </source>
</evidence>
<feature type="domain" description="Peptidase M12A" evidence="12">
    <location>
        <begin position="87"/>
        <end position="282"/>
    </location>
</feature>
<dbReference type="SUPFAM" id="SSF55486">
    <property type="entry name" value="Metalloproteases ('zincins'), catalytic domain"/>
    <property type="match status" value="1"/>
</dbReference>
<dbReference type="GO" id="GO:0006508">
    <property type="term" value="P:proteolysis"/>
    <property type="evidence" value="ECO:0007669"/>
    <property type="project" value="UniProtKB-KW"/>
</dbReference>
<evidence type="ECO:0000259" key="9">
    <source>
        <dbReference type="PROSITE" id="PS50022"/>
    </source>
</evidence>
<dbReference type="PROSITE" id="PS51864">
    <property type="entry name" value="ASTACIN"/>
    <property type="match status" value="1"/>
</dbReference>
<keyword evidence="6 7" id="KW-0479">Metal-binding</keyword>
<dbReference type="Gene3D" id="3.50.4.10">
    <property type="entry name" value="Hepatocyte Growth Factor"/>
    <property type="match status" value="2"/>
</dbReference>
<dbReference type="InterPro" id="IPR003609">
    <property type="entry name" value="Pan_app"/>
</dbReference>
<feature type="domain" description="Apple" evidence="10">
    <location>
        <begin position="505"/>
        <end position="594"/>
    </location>
</feature>
<evidence type="ECO:0000256" key="6">
    <source>
        <dbReference type="PROSITE-ProRule" id="PRU01211"/>
    </source>
</evidence>
<keyword evidence="14" id="KW-1185">Reference proteome</keyword>
<dbReference type="GO" id="GO:0008270">
    <property type="term" value="F:zinc ion binding"/>
    <property type="evidence" value="ECO:0007669"/>
    <property type="project" value="UniProtKB-UniRule"/>
</dbReference>
<dbReference type="EC" id="3.4.24.-" evidence="7"/>
<comment type="caution">
    <text evidence="5">Lacks conserved residue(s) required for the propagation of feature annotation.</text>
</comment>
<feature type="domain" description="ShKT" evidence="11">
    <location>
        <begin position="297"/>
        <end position="331"/>
    </location>
</feature>
<accession>A0A8J9W4Q2</accession>
<feature type="binding site" evidence="6">
    <location>
        <position position="190"/>
    </location>
    <ligand>
        <name>Zn(2+)</name>
        <dbReference type="ChEBI" id="CHEBI:29105"/>
        <note>catalytic</note>
    </ligand>
</feature>
<feature type="compositionally biased region" description="Low complexity" evidence="8">
    <location>
        <begin position="610"/>
        <end position="635"/>
    </location>
</feature>